<evidence type="ECO:0000256" key="2">
    <source>
        <dbReference type="SAM" id="Phobius"/>
    </source>
</evidence>
<keyword evidence="2" id="KW-0472">Membrane</keyword>
<keyword evidence="4" id="KW-1185">Reference proteome</keyword>
<feature type="transmembrane region" description="Helical" evidence="2">
    <location>
        <begin position="583"/>
        <end position="602"/>
    </location>
</feature>
<dbReference type="Pfam" id="PF06772">
    <property type="entry name" value="LtrA"/>
    <property type="match status" value="1"/>
</dbReference>
<feature type="transmembrane region" description="Helical" evidence="2">
    <location>
        <begin position="623"/>
        <end position="647"/>
    </location>
</feature>
<gene>
    <name evidence="3" type="ORF">THAOC_12455</name>
</gene>
<dbReference type="InterPro" id="IPR010640">
    <property type="entry name" value="Low_temperature_requirement_A"/>
</dbReference>
<feature type="region of interest" description="Disordered" evidence="1">
    <location>
        <begin position="1"/>
        <end position="71"/>
    </location>
</feature>
<sequence length="1020" mass="111000">MTTKQSDIGDIEDAGGDTLGDLPDLSSPPAPPPTRTLQGIEGVLSSRGFNSDAGDPSGGGEGGAAAAGGDKPASFADYLAAQRALKKQSSSRRFAPGSIPTEPAPGNGDGDVGGGAGGDPVMPASLGTFNPALLTAATRLKSKAAVAKKKVADRSAAEMRVVQALGAMGRRGAASEFDMEGLDEDGHFAGDGDHGEVSLPFYAPPVQRQRWGEDQVLPHVNWGDLFFDLFYVGMAYNLGVMLTSAVDDLTFLRGFIYFVACFGTLWTSWENIMFYESRYTTVDYFHRMFEVVRFMFVSLAIVHVGSIENMSDGKSSETMVFCIAALGEGLMYLGQRVELLLRGQGDRDAITNHTKRMIKYTIPTLLLYTAALAVSIWLYTRPEDEPHGRLLADPVDDKSSNYNSDYNSDYGSSAWRIDDLPLTLMAVAWIQNIVCTYFLELRATNGKHGDVRTQLVPSNIDYVIHRYGEWCLLMIGEGEERCAKTVWLLCELTLDGAARYPVPCHRRDGRDSRLLYHHNFRDIDNGKFYSYLVQILSMSLIVFGVMYKVFLKKVLKSYKAETSYAAHRFLAGGGSYMSDETSAALFCGGLTALLLSLELMNLTHSGVMKSDLLGRITKESGDVDWTMVTVMILKICIVIFTVTLQYWTTDPDAMTLCGCAIVFAMASTRSVLLQLTDNLTSTAKKAAETLRTENLTSTAKRAAETLSSSAKTVPGAVLSLSLSEPKRSVGENDAKLNSTEKKDSESKPSGKSSQQNALASSLASLVKRASDQADSSQDLYSPAAHKQKEAIQRVVDDHSFDAIIASNKAGTILNVNKQAVKDFGYKSGSDLVGKKVTILFQHIDGSPEKLTENEGKQLVETFTMENGTSMKCIIASKNYSTLFDTHAILSSSNAPLETLVELRQVVLAVPASALTLIDERDEKCLPLPEVYPPKFGVGTNTRLEVMRSLLVEEAARLGHSKLLEGDVILNEPDKVLHVVIRHATVAQHEPPYARPVESWKQDLHPAAGQADPANYTPSIA</sequence>
<feature type="transmembrane region" description="Helical" evidence="2">
    <location>
        <begin position="528"/>
        <end position="550"/>
    </location>
</feature>
<feature type="transmembrane region" description="Helical" evidence="2">
    <location>
        <begin position="290"/>
        <end position="306"/>
    </location>
</feature>
<name>K0SNS7_THAOC</name>
<feature type="transmembrane region" description="Helical" evidence="2">
    <location>
        <begin position="318"/>
        <end position="339"/>
    </location>
</feature>
<dbReference type="Gene3D" id="3.30.450.20">
    <property type="entry name" value="PAS domain"/>
    <property type="match status" value="1"/>
</dbReference>
<feature type="transmembrane region" description="Helical" evidence="2">
    <location>
        <begin position="360"/>
        <end position="380"/>
    </location>
</feature>
<reference evidence="3 4" key="1">
    <citation type="journal article" date="2012" name="Genome Biol.">
        <title>Genome and low-iron response of an oceanic diatom adapted to chronic iron limitation.</title>
        <authorList>
            <person name="Lommer M."/>
            <person name="Specht M."/>
            <person name="Roy A.S."/>
            <person name="Kraemer L."/>
            <person name="Andreson R."/>
            <person name="Gutowska M.A."/>
            <person name="Wolf J."/>
            <person name="Bergner S.V."/>
            <person name="Schilhabel M.B."/>
            <person name="Klostermeier U.C."/>
            <person name="Beiko R.G."/>
            <person name="Rosenstiel P."/>
            <person name="Hippler M."/>
            <person name="Laroche J."/>
        </authorList>
    </citation>
    <scope>NUCLEOTIDE SEQUENCE [LARGE SCALE GENOMIC DNA]</scope>
    <source>
        <strain evidence="3 4">CCMP1005</strain>
    </source>
</reference>
<evidence type="ECO:0000256" key="1">
    <source>
        <dbReference type="SAM" id="MobiDB-lite"/>
    </source>
</evidence>
<dbReference type="Proteomes" id="UP000266841">
    <property type="component" value="Unassembled WGS sequence"/>
</dbReference>
<evidence type="ECO:0000313" key="4">
    <source>
        <dbReference type="Proteomes" id="UP000266841"/>
    </source>
</evidence>
<evidence type="ECO:0000313" key="3">
    <source>
        <dbReference type="EMBL" id="EJK66614.1"/>
    </source>
</evidence>
<feature type="compositionally biased region" description="Gly residues" evidence="1">
    <location>
        <begin position="56"/>
        <end position="66"/>
    </location>
</feature>
<feature type="compositionally biased region" description="Basic and acidic residues" evidence="1">
    <location>
        <begin position="724"/>
        <end position="748"/>
    </location>
</feature>
<keyword evidence="2" id="KW-0812">Transmembrane</keyword>
<dbReference type="InterPro" id="IPR035965">
    <property type="entry name" value="PAS-like_dom_sf"/>
</dbReference>
<dbReference type="OrthoDB" id="46634at2759"/>
<comment type="caution">
    <text evidence="3">The sequence shown here is derived from an EMBL/GenBank/DDBJ whole genome shotgun (WGS) entry which is preliminary data.</text>
</comment>
<protein>
    <recommendedName>
        <fullName evidence="5">PAS domain-containing protein</fullName>
    </recommendedName>
</protein>
<feature type="transmembrane region" description="Helical" evidence="2">
    <location>
        <begin position="251"/>
        <end position="269"/>
    </location>
</feature>
<dbReference type="EMBL" id="AGNL01014635">
    <property type="protein sequence ID" value="EJK66614.1"/>
    <property type="molecule type" value="Genomic_DNA"/>
</dbReference>
<dbReference type="AlphaFoldDB" id="K0SNS7"/>
<keyword evidence="2" id="KW-1133">Transmembrane helix</keyword>
<evidence type="ECO:0008006" key="5">
    <source>
        <dbReference type="Google" id="ProtNLM"/>
    </source>
</evidence>
<feature type="transmembrane region" description="Helical" evidence="2">
    <location>
        <begin position="225"/>
        <end position="245"/>
    </location>
</feature>
<dbReference type="eggNOG" id="ENOG502T7UU">
    <property type="taxonomic scope" value="Eukaryota"/>
</dbReference>
<feature type="compositionally biased region" description="Gly residues" evidence="1">
    <location>
        <begin position="107"/>
        <end position="118"/>
    </location>
</feature>
<dbReference type="SUPFAM" id="SSF55785">
    <property type="entry name" value="PYP-like sensor domain (PAS domain)"/>
    <property type="match status" value="1"/>
</dbReference>
<feature type="transmembrane region" description="Helical" evidence="2">
    <location>
        <begin position="420"/>
        <end position="439"/>
    </location>
</feature>
<proteinExistence type="predicted"/>
<accession>K0SNS7</accession>
<feature type="region of interest" description="Disordered" evidence="1">
    <location>
        <begin position="87"/>
        <end position="119"/>
    </location>
</feature>
<feature type="region of interest" description="Disordered" evidence="1">
    <location>
        <begin position="724"/>
        <end position="758"/>
    </location>
</feature>
<organism evidence="3 4">
    <name type="scientific">Thalassiosira oceanica</name>
    <name type="common">Marine diatom</name>
    <dbReference type="NCBI Taxonomy" id="159749"/>
    <lineage>
        <taxon>Eukaryota</taxon>
        <taxon>Sar</taxon>
        <taxon>Stramenopiles</taxon>
        <taxon>Ochrophyta</taxon>
        <taxon>Bacillariophyta</taxon>
        <taxon>Coscinodiscophyceae</taxon>
        <taxon>Thalassiosirophycidae</taxon>
        <taxon>Thalassiosirales</taxon>
        <taxon>Thalassiosiraceae</taxon>
        <taxon>Thalassiosira</taxon>
    </lineage>
</organism>